<accession>A0ABW5VUF4</accession>
<organism evidence="1 2">
    <name type="scientific">Promicromonospora vindobonensis</name>
    <dbReference type="NCBI Taxonomy" id="195748"/>
    <lineage>
        <taxon>Bacteria</taxon>
        <taxon>Bacillati</taxon>
        <taxon>Actinomycetota</taxon>
        <taxon>Actinomycetes</taxon>
        <taxon>Micrococcales</taxon>
        <taxon>Promicromonosporaceae</taxon>
        <taxon>Promicromonospora</taxon>
    </lineage>
</organism>
<dbReference type="Proteomes" id="UP001597479">
    <property type="component" value="Unassembled WGS sequence"/>
</dbReference>
<dbReference type="PANTHER" id="PTHR34822:SF1">
    <property type="entry name" value="GRPB FAMILY PROTEIN"/>
    <property type="match status" value="1"/>
</dbReference>
<keyword evidence="2" id="KW-1185">Reference proteome</keyword>
<proteinExistence type="predicted"/>
<protein>
    <submittedName>
        <fullName evidence="1">GrpB family protein</fullName>
    </submittedName>
</protein>
<dbReference type="PANTHER" id="PTHR34822">
    <property type="entry name" value="GRPB DOMAIN PROTEIN (AFU_ORTHOLOGUE AFUA_1G01530)"/>
    <property type="match status" value="1"/>
</dbReference>
<name>A0ABW5VUF4_9MICO</name>
<gene>
    <name evidence="1" type="ORF">ACFS27_10115</name>
</gene>
<evidence type="ECO:0000313" key="2">
    <source>
        <dbReference type="Proteomes" id="UP001597479"/>
    </source>
</evidence>
<comment type="caution">
    <text evidence="1">The sequence shown here is derived from an EMBL/GenBank/DDBJ whole genome shotgun (WGS) entry which is preliminary data.</text>
</comment>
<dbReference type="Pfam" id="PF04229">
    <property type="entry name" value="GrpB"/>
    <property type="match status" value="1"/>
</dbReference>
<dbReference type="SUPFAM" id="SSF81301">
    <property type="entry name" value="Nucleotidyltransferase"/>
    <property type="match status" value="1"/>
</dbReference>
<dbReference type="Gene3D" id="3.30.460.10">
    <property type="entry name" value="Beta Polymerase, domain 2"/>
    <property type="match status" value="1"/>
</dbReference>
<reference evidence="2" key="1">
    <citation type="journal article" date="2019" name="Int. J. Syst. Evol. Microbiol.">
        <title>The Global Catalogue of Microorganisms (GCM) 10K type strain sequencing project: providing services to taxonomists for standard genome sequencing and annotation.</title>
        <authorList>
            <consortium name="The Broad Institute Genomics Platform"/>
            <consortium name="The Broad Institute Genome Sequencing Center for Infectious Disease"/>
            <person name="Wu L."/>
            <person name="Ma J."/>
        </authorList>
    </citation>
    <scope>NUCLEOTIDE SEQUENCE [LARGE SCALE GENOMIC DNA]</scope>
    <source>
        <strain evidence="2">CCM 7044</strain>
    </source>
</reference>
<dbReference type="InterPro" id="IPR043519">
    <property type="entry name" value="NT_sf"/>
</dbReference>
<evidence type="ECO:0000313" key="1">
    <source>
        <dbReference type="EMBL" id="MFD2793898.1"/>
    </source>
</evidence>
<sequence>MPFDDEVSDDGVQVHTYRESWAADGAALAGALNELVPTAAAVEHIGSTSIPGMAAKDCLDMMVLVHDLGDGGVAQALGSAGYRRRPEPWNNVEQAYGRDWPKLVFAPPIGARTVNLHVRVTPSGPERLSLLFRDHLRARPDRAAEWALFKLKAAESATDLAAYGQLKAPAWRLLMQLAEAWATETEWAPRSYSARPANPSHR</sequence>
<dbReference type="InterPro" id="IPR007344">
    <property type="entry name" value="GrpB/CoaE"/>
</dbReference>
<dbReference type="EMBL" id="JBHUOG010000001">
    <property type="protein sequence ID" value="MFD2793898.1"/>
    <property type="molecule type" value="Genomic_DNA"/>
</dbReference>
<dbReference type="RefSeq" id="WP_377182502.1">
    <property type="nucleotide sequence ID" value="NZ_JBHUOG010000001.1"/>
</dbReference>